<evidence type="ECO:0000259" key="6">
    <source>
        <dbReference type="PROSITE" id="PS51192"/>
    </source>
</evidence>
<feature type="domain" description="Helicase C-terminal" evidence="7">
    <location>
        <begin position="269"/>
        <end position="441"/>
    </location>
</feature>
<protein>
    <submittedName>
        <fullName evidence="8">ATP-dependent RNA helicase HrpA</fullName>
    </submittedName>
</protein>
<dbReference type="SMART" id="SM00382">
    <property type="entry name" value="AAA"/>
    <property type="match status" value="1"/>
</dbReference>
<dbReference type="GO" id="GO:0005524">
    <property type="term" value="F:ATP binding"/>
    <property type="evidence" value="ECO:0007669"/>
    <property type="project" value="UniProtKB-KW"/>
</dbReference>
<dbReference type="Pfam" id="PF21010">
    <property type="entry name" value="HA2_C"/>
    <property type="match status" value="1"/>
</dbReference>
<keyword evidence="2" id="KW-0378">Hydrolase</keyword>
<feature type="region of interest" description="Disordered" evidence="5">
    <location>
        <begin position="1"/>
        <end position="32"/>
    </location>
</feature>
<evidence type="ECO:0000256" key="2">
    <source>
        <dbReference type="ARBA" id="ARBA00022801"/>
    </source>
</evidence>
<dbReference type="InterPro" id="IPR007502">
    <property type="entry name" value="Helicase-assoc_dom"/>
</dbReference>
<dbReference type="SMART" id="SM00847">
    <property type="entry name" value="HA2"/>
    <property type="match status" value="1"/>
</dbReference>
<feature type="region of interest" description="Disordered" evidence="5">
    <location>
        <begin position="235"/>
        <end position="264"/>
    </location>
</feature>
<dbReference type="InterPro" id="IPR011709">
    <property type="entry name" value="DEAD-box_helicase_OB_fold"/>
</dbReference>
<dbReference type="PROSITE" id="PS51194">
    <property type="entry name" value="HELICASE_CTER"/>
    <property type="match status" value="1"/>
</dbReference>
<dbReference type="PANTHER" id="PTHR18934">
    <property type="entry name" value="ATP-DEPENDENT RNA HELICASE"/>
    <property type="match status" value="1"/>
</dbReference>
<evidence type="ECO:0000259" key="7">
    <source>
        <dbReference type="PROSITE" id="PS51194"/>
    </source>
</evidence>
<dbReference type="Proteomes" id="UP000092213">
    <property type="component" value="Chromosome"/>
</dbReference>
<evidence type="ECO:0000313" key="8">
    <source>
        <dbReference type="EMBL" id="ANN74869.1"/>
    </source>
</evidence>
<dbReference type="Gene3D" id="3.40.50.300">
    <property type="entry name" value="P-loop containing nucleotide triphosphate hydrolases"/>
    <property type="match status" value="2"/>
</dbReference>
<dbReference type="EMBL" id="CP016171">
    <property type="protein sequence ID" value="ANN74869.1"/>
    <property type="molecule type" value="Genomic_DNA"/>
</dbReference>
<dbReference type="Pfam" id="PF07717">
    <property type="entry name" value="OB_NTP_bind"/>
    <property type="match status" value="1"/>
</dbReference>
<dbReference type="PANTHER" id="PTHR18934:SF99">
    <property type="entry name" value="ATP-DEPENDENT RNA HELICASE DHX37-RELATED"/>
    <property type="match status" value="1"/>
</dbReference>
<dbReference type="InterPro" id="IPR010222">
    <property type="entry name" value="RNA_helicase_HrpA"/>
</dbReference>
<dbReference type="Pfam" id="PF11898">
    <property type="entry name" value="DUF3418"/>
    <property type="match status" value="1"/>
</dbReference>
<keyword evidence="3 8" id="KW-0347">Helicase</keyword>
<evidence type="ECO:0000256" key="5">
    <source>
        <dbReference type="SAM" id="MobiDB-lite"/>
    </source>
</evidence>
<gene>
    <name evidence="8" type="ORF">BAU08_17200</name>
</gene>
<accession>A0A193G6I9</accession>
<dbReference type="GO" id="GO:0003724">
    <property type="term" value="F:RNA helicase activity"/>
    <property type="evidence" value="ECO:0007669"/>
    <property type="project" value="InterPro"/>
</dbReference>
<dbReference type="SMART" id="SM00490">
    <property type="entry name" value="HELICc"/>
    <property type="match status" value="1"/>
</dbReference>
<dbReference type="InterPro" id="IPR014001">
    <property type="entry name" value="Helicase_ATP-bd"/>
</dbReference>
<dbReference type="InterPro" id="IPR027417">
    <property type="entry name" value="P-loop_NTPase"/>
</dbReference>
<dbReference type="SUPFAM" id="SSF52540">
    <property type="entry name" value="P-loop containing nucleoside triphosphate hydrolases"/>
    <property type="match status" value="1"/>
</dbReference>
<dbReference type="GO" id="GO:0016787">
    <property type="term" value="F:hydrolase activity"/>
    <property type="evidence" value="ECO:0007669"/>
    <property type="project" value="UniProtKB-KW"/>
</dbReference>
<dbReference type="GO" id="GO:0003723">
    <property type="term" value="F:RNA binding"/>
    <property type="evidence" value="ECO:0007669"/>
    <property type="project" value="TreeGrafter"/>
</dbReference>
<proteinExistence type="predicted"/>
<evidence type="ECO:0000313" key="9">
    <source>
        <dbReference type="Proteomes" id="UP000092213"/>
    </source>
</evidence>
<dbReference type="PROSITE" id="PS51192">
    <property type="entry name" value="HELICASE_ATP_BIND_1"/>
    <property type="match status" value="1"/>
</dbReference>
<reference evidence="8 9" key="1">
    <citation type="submission" date="2016-06" db="EMBL/GenBank/DDBJ databases">
        <title>Complete genome sequences of Bordetella bronchialis and Bordetella flabilis.</title>
        <authorList>
            <person name="LiPuma J.J."/>
            <person name="Spilker T."/>
        </authorList>
    </citation>
    <scope>NUCLEOTIDE SEQUENCE [LARGE SCALE GENOMIC DNA]</scope>
    <source>
        <strain evidence="8 9">AU17976</strain>
    </source>
</reference>
<dbReference type="STRING" id="463025.BAU08_17200"/>
<evidence type="ECO:0000256" key="1">
    <source>
        <dbReference type="ARBA" id="ARBA00022741"/>
    </source>
</evidence>
<dbReference type="Pfam" id="PF00270">
    <property type="entry name" value="DEAD"/>
    <property type="match status" value="1"/>
</dbReference>
<dbReference type="InterPro" id="IPR024590">
    <property type="entry name" value="HrpA_C"/>
</dbReference>
<sequence>MPSRRGRAAPEAVAPSRPASPPATAPAPAPRAIPAIRYPEDLPVSARRDEIARAIAAHQVVIVSGETGSGKTTQLPKICLDLGRGRTRMIGHTQPRRLAATSVARRIADELETPLGEIVGYQVRFNDRTGPNAAIKLMTDGILLAETQRDPLLKRYDTLIIDEAHERSLNIDFLLGYLKRVLPRRPDLKVIITSATIDAERFARHFAEAPDRPAPVIEVSGRLYPVEVRYRPVRRDDVDDDVRPASGRAAAPDAGARPARERAGDEERDLIDAIVDAVDECARHGPGDILVFLPGEREIREASEALRKQHPVGTEVLALYARLSQAEQEQIFRPRGSGRRVVLATNVAETSLTVPGIRFVVDSGLARVKRYSWRNKVEQLRIEPVSRASANQRAGRCGRVGPGVCIRLYDEADFNARAPFTDPEVLRSSLASVILRMKSLKLDDIEDFPFVEAPPGRAIADGYHLLQELGAIETVQRGEQDGAEGSGDDQPRIAYTLTRTGQELARLPLDPRIGRMILAAREQQCLAEMLVIASALSIQDPRDRPMQEKEAAENAHAKFADDKSEFLSFLKLWRWYGEQVQHKASQRKLVGLLRQNFLSPLRLREWHDVHTQLAAVVGEQGWRLNQAEATFEQIHMALLSGLLGNIGYKSDEGGHYQGARDIRFHIHPSSRLARKAGRWIVAAELVETTRLYARCVARIEPAWIERAAAHLLRRNWSDPRWEKKAGQVVANERATLYGLTIYTGRRVHYGRINPDHAREIFIRDALVPGELDTRLPFVAHNRRLIAEIEKLEHRARRPDILVDDTLIQAFYDRQIPAGMSQLATLEKWYAGLDKPAADALLLTRDALMRHEAAGITTEVFPKKVEWQGVTMALDYHFEPGSPRDGVTLSVPLFALNQIDPQRCEWLVPGMLKEKVHLLLKSLPQKIRRHCVPLPDYAAGFYDRWFDRLGDPQQGLLDALATDMWDQVKVRPQPADFKLETLPAHLFMNFRVVDEHGRMLAAGRNLASLKAEFGRQAQADFQQLAARDTQVAQALAQDGLTSWSFGELPEIMEIKRKGQSVIGYPALVDRGTHCDLDVFDDPDEARKHHRAGLLRLFRLGLREQIKFLEKNLPDLTRMSMLFMPLGTQEFLRDQIIDCALERACLADPWPVNQAEFESRRLEGKSRLGLLAQEVARLAAAVLAEWAALQRKLPQAKAHAAAYADLQQQVGALVPPAFLRESPYAQLAHFPRYLKAAVARIDKLRADPGRDQRLMAEMAPLLTQYQRARAALKGAPDARLDEFRWLLEELRVALFAQELRTPMPVSVKRLQKSWESMRR</sequence>
<dbReference type="Pfam" id="PF00271">
    <property type="entry name" value="Helicase_C"/>
    <property type="match status" value="1"/>
</dbReference>
<dbReference type="FunFam" id="1.20.120.1080:FF:000005">
    <property type="entry name" value="ATP-dependent helicase HrpA"/>
    <property type="match status" value="1"/>
</dbReference>
<dbReference type="Gene3D" id="1.20.120.1080">
    <property type="match status" value="1"/>
</dbReference>
<feature type="domain" description="Helicase ATP-binding" evidence="6">
    <location>
        <begin position="52"/>
        <end position="215"/>
    </location>
</feature>
<keyword evidence="1" id="KW-0547">Nucleotide-binding</keyword>
<dbReference type="InterPro" id="IPR003593">
    <property type="entry name" value="AAA+_ATPase"/>
</dbReference>
<evidence type="ECO:0000256" key="3">
    <source>
        <dbReference type="ARBA" id="ARBA00022806"/>
    </source>
</evidence>
<feature type="compositionally biased region" description="Pro residues" evidence="5">
    <location>
        <begin position="18"/>
        <end position="31"/>
    </location>
</feature>
<dbReference type="NCBIfam" id="TIGR01967">
    <property type="entry name" value="DEAH_box_HrpA"/>
    <property type="match status" value="1"/>
</dbReference>
<dbReference type="InterPro" id="IPR001650">
    <property type="entry name" value="Helicase_C-like"/>
</dbReference>
<evidence type="ECO:0000256" key="4">
    <source>
        <dbReference type="ARBA" id="ARBA00022840"/>
    </source>
</evidence>
<organism evidence="8 9">
    <name type="scientific">Bordetella bronchialis</name>
    <dbReference type="NCBI Taxonomy" id="463025"/>
    <lineage>
        <taxon>Bacteria</taxon>
        <taxon>Pseudomonadati</taxon>
        <taxon>Pseudomonadota</taxon>
        <taxon>Betaproteobacteria</taxon>
        <taxon>Burkholderiales</taxon>
        <taxon>Alcaligenaceae</taxon>
        <taxon>Bordetella</taxon>
    </lineage>
</organism>
<dbReference type="InterPro" id="IPR011545">
    <property type="entry name" value="DEAD/DEAH_box_helicase_dom"/>
</dbReference>
<dbReference type="CDD" id="cd18791">
    <property type="entry name" value="SF2_C_RHA"/>
    <property type="match status" value="1"/>
</dbReference>
<name>A0A193G6I9_9BORD</name>
<dbReference type="SMART" id="SM00487">
    <property type="entry name" value="DEXDc"/>
    <property type="match status" value="1"/>
</dbReference>
<keyword evidence="4" id="KW-0067">ATP-binding</keyword>
<feature type="compositionally biased region" description="Low complexity" evidence="5">
    <location>
        <begin position="244"/>
        <end position="257"/>
    </location>
</feature>